<protein>
    <submittedName>
        <fullName evidence="1">DUF1192 family protein</fullName>
    </submittedName>
</protein>
<evidence type="ECO:0000313" key="2">
    <source>
        <dbReference type="Proteomes" id="UP000681594"/>
    </source>
</evidence>
<gene>
    <name evidence="1" type="ORF">J8J14_03055</name>
</gene>
<dbReference type="InterPro" id="IPR009579">
    <property type="entry name" value="DUF1192"/>
</dbReference>
<name>A0ABS4A9S3_9PROT</name>
<proteinExistence type="predicted"/>
<reference evidence="1 2" key="1">
    <citation type="submission" date="2021-03" db="EMBL/GenBank/DDBJ databases">
        <authorList>
            <person name="So Y."/>
        </authorList>
    </citation>
    <scope>NUCLEOTIDE SEQUENCE [LARGE SCALE GENOMIC DNA]</scope>
    <source>
        <strain evidence="1 2">SSH11</strain>
    </source>
</reference>
<organism evidence="1 2">
    <name type="scientific">Pararoseomonas baculiformis</name>
    <dbReference type="NCBI Taxonomy" id="2820812"/>
    <lineage>
        <taxon>Bacteria</taxon>
        <taxon>Pseudomonadati</taxon>
        <taxon>Pseudomonadota</taxon>
        <taxon>Alphaproteobacteria</taxon>
        <taxon>Acetobacterales</taxon>
        <taxon>Acetobacteraceae</taxon>
        <taxon>Pararoseomonas</taxon>
    </lineage>
</organism>
<dbReference type="EMBL" id="JAGIZB010000002">
    <property type="protein sequence ID" value="MBP0443747.1"/>
    <property type="molecule type" value="Genomic_DNA"/>
</dbReference>
<dbReference type="RefSeq" id="WP_209377962.1">
    <property type="nucleotide sequence ID" value="NZ_JAGIZB010000002.1"/>
</dbReference>
<accession>A0ABS4A9S3</accession>
<dbReference type="Proteomes" id="UP000681594">
    <property type="component" value="Unassembled WGS sequence"/>
</dbReference>
<dbReference type="Pfam" id="PF06698">
    <property type="entry name" value="DUF1192"/>
    <property type="match status" value="1"/>
</dbReference>
<evidence type="ECO:0000313" key="1">
    <source>
        <dbReference type="EMBL" id="MBP0443747.1"/>
    </source>
</evidence>
<comment type="caution">
    <text evidence="1">The sequence shown here is derived from an EMBL/GenBank/DDBJ whole genome shotgun (WGS) entry which is preliminary data.</text>
</comment>
<sequence length="65" mass="7097">MMFEEEEKRPAATAFRPAALADWSEEALRDYIAALRTEIGRAEAAIAARGAQRAAAEAFFRKPGA</sequence>
<keyword evidence="2" id="KW-1185">Reference proteome</keyword>